<dbReference type="Gene3D" id="1.10.510.10">
    <property type="entry name" value="Transferase(Phosphotransferase) domain 1"/>
    <property type="match status" value="1"/>
</dbReference>
<dbReference type="Gene3D" id="3.30.200.20">
    <property type="entry name" value="Phosphorylase Kinase, domain 1"/>
    <property type="match status" value="1"/>
</dbReference>
<dbReference type="AlphaFoldDB" id="B8BUW8"/>
<dbReference type="PANTHER" id="PTHR24349">
    <property type="entry name" value="SERINE/THREONINE-PROTEIN KINASE"/>
    <property type="match status" value="1"/>
</dbReference>
<dbReference type="InterPro" id="IPR008271">
    <property type="entry name" value="Ser/Thr_kinase_AS"/>
</dbReference>
<keyword evidence="3" id="KW-0547">Nucleotide-binding</keyword>
<accession>B8BUW8</accession>
<dbReference type="PaxDb" id="35128-Thaps16265"/>
<evidence type="ECO:0000256" key="1">
    <source>
        <dbReference type="ARBA" id="ARBA00022527"/>
    </source>
</evidence>
<evidence type="ECO:0000256" key="3">
    <source>
        <dbReference type="ARBA" id="ARBA00022741"/>
    </source>
</evidence>
<protein>
    <recommendedName>
        <fullName evidence="6">Protein kinase domain-containing protein</fullName>
    </recommendedName>
</protein>
<dbReference type="GeneID" id="7443049"/>
<dbReference type="STRING" id="35128.B8BUW8"/>
<dbReference type="SMART" id="SM00220">
    <property type="entry name" value="S_TKc"/>
    <property type="match status" value="1"/>
</dbReference>
<evidence type="ECO:0000259" key="6">
    <source>
        <dbReference type="PROSITE" id="PS50011"/>
    </source>
</evidence>
<evidence type="ECO:0000256" key="2">
    <source>
        <dbReference type="ARBA" id="ARBA00022679"/>
    </source>
</evidence>
<dbReference type="SUPFAM" id="SSF56112">
    <property type="entry name" value="Protein kinase-like (PK-like)"/>
    <property type="match status" value="1"/>
</dbReference>
<evidence type="ECO:0000313" key="8">
    <source>
        <dbReference type="Proteomes" id="UP000001449"/>
    </source>
</evidence>
<keyword evidence="5" id="KW-0067">ATP-binding</keyword>
<dbReference type="GO" id="GO:0004674">
    <property type="term" value="F:protein serine/threonine kinase activity"/>
    <property type="evidence" value="ECO:0007669"/>
    <property type="project" value="UniProtKB-KW"/>
</dbReference>
<reference evidence="7 8" key="1">
    <citation type="journal article" date="2004" name="Science">
        <title>The genome of the diatom Thalassiosira pseudonana: ecology, evolution, and metabolism.</title>
        <authorList>
            <person name="Armbrust E.V."/>
            <person name="Berges J.A."/>
            <person name="Bowler C."/>
            <person name="Green B.R."/>
            <person name="Martinez D."/>
            <person name="Putnam N.H."/>
            <person name="Zhou S."/>
            <person name="Allen A.E."/>
            <person name="Apt K.E."/>
            <person name="Bechner M."/>
            <person name="Brzezinski M.A."/>
            <person name="Chaal B.K."/>
            <person name="Chiovitti A."/>
            <person name="Davis A.K."/>
            <person name="Demarest M.S."/>
            <person name="Detter J.C."/>
            <person name="Glavina T."/>
            <person name="Goodstein D."/>
            <person name="Hadi M.Z."/>
            <person name="Hellsten U."/>
            <person name="Hildebrand M."/>
            <person name="Jenkins B.D."/>
            <person name="Jurka J."/>
            <person name="Kapitonov V.V."/>
            <person name="Kroger N."/>
            <person name="Lau W.W."/>
            <person name="Lane T.W."/>
            <person name="Larimer F.W."/>
            <person name="Lippmeier J.C."/>
            <person name="Lucas S."/>
            <person name="Medina M."/>
            <person name="Montsant A."/>
            <person name="Obornik M."/>
            <person name="Parker M.S."/>
            <person name="Palenik B."/>
            <person name="Pazour G.J."/>
            <person name="Richardson P.M."/>
            <person name="Rynearson T.A."/>
            <person name="Saito M.A."/>
            <person name="Schwartz D.C."/>
            <person name="Thamatrakoln K."/>
            <person name="Valentin K."/>
            <person name="Vardi A."/>
            <person name="Wilkerson F.P."/>
            <person name="Rokhsar D.S."/>
        </authorList>
    </citation>
    <scope>NUCLEOTIDE SEQUENCE [LARGE SCALE GENOMIC DNA]</scope>
    <source>
        <strain evidence="7 8">CCMP1335</strain>
    </source>
</reference>
<dbReference type="eggNOG" id="KOG0032">
    <property type="taxonomic scope" value="Eukaryota"/>
</dbReference>
<evidence type="ECO:0000256" key="5">
    <source>
        <dbReference type="ARBA" id="ARBA00022840"/>
    </source>
</evidence>
<keyword evidence="4" id="KW-0418">Kinase</keyword>
<proteinExistence type="predicted"/>
<dbReference type="Proteomes" id="UP000001449">
    <property type="component" value="Chromosome 2"/>
</dbReference>
<feature type="non-terminal residue" evidence="7">
    <location>
        <position position="229"/>
    </location>
</feature>
<organism evidence="7 8">
    <name type="scientific">Thalassiosira pseudonana</name>
    <name type="common">Marine diatom</name>
    <name type="synonym">Cyclotella nana</name>
    <dbReference type="NCBI Taxonomy" id="35128"/>
    <lineage>
        <taxon>Eukaryota</taxon>
        <taxon>Sar</taxon>
        <taxon>Stramenopiles</taxon>
        <taxon>Ochrophyta</taxon>
        <taxon>Bacillariophyta</taxon>
        <taxon>Coscinodiscophyceae</taxon>
        <taxon>Thalassiosirophycidae</taxon>
        <taxon>Thalassiosirales</taxon>
        <taxon>Thalassiosiraceae</taxon>
        <taxon>Thalassiosira</taxon>
    </lineage>
</organism>
<keyword evidence="1" id="KW-0723">Serine/threonine-protein kinase</keyword>
<gene>
    <name evidence="7" type="ORF">THAPSDRAFT_16265</name>
</gene>
<dbReference type="PROSITE" id="PS50011">
    <property type="entry name" value="PROTEIN_KINASE_DOM"/>
    <property type="match status" value="1"/>
</dbReference>
<dbReference type="PROSITE" id="PS00108">
    <property type="entry name" value="PROTEIN_KINASE_ST"/>
    <property type="match status" value="1"/>
</dbReference>
<dbReference type="InParanoid" id="B8BUW8"/>
<sequence length="229" mass="25635">PNVVQLLDVFETHQEVQLVLEYCEGGDLFDCIKRRRQLRLEQGMVLEHVVQGDFMEGEVGGVARTLLGVLETLHSRHIVHRDIKPENILLVEADTKDFSKEDDGGKLHLESQRSRAYSRVGSDYYTAPEVNMGFGYDTPVDMYSLGVTLYVMLCGAPPSASQFTHALFKLEDDNASPSATSDGGDSNLFPPELNISSTAQDFICKMIHPDPERRITASDALKHEWITQH</sequence>
<dbReference type="InterPro" id="IPR011009">
    <property type="entry name" value="Kinase-like_dom_sf"/>
</dbReference>
<dbReference type="InterPro" id="IPR000719">
    <property type="entry name" value="Prot_kinase_dom"/>
</dbReference>
<dbReference type="KEGG" id="tps:THAPSDRAFT_16265"/>
<evidence type="ECO:0000256" key="4">
    <source>
        <dbReference type="ARBA" id="ARBA00022777"/>
    </source>
</evidence>
<dbReference type="EMBL" id="CM000639">
    <property type="protein sequence ID" value="EED94832.1"/>
    <property type="molecule type" value="Genomic_DNA"/>
</dbReference>
<dbReference type="InterPro" id="IPR050205">
    <property type="entry name" value="CDPK_Ser/Thr_kinases"/>
</dbReference>
<feature type="domain" description="Protein kinase" evidence="6">
    <location>
        <begin position="1"/>
        <end position="226"/>
    </location>
</feature>
<keyword evidence="8" id="KW-1185">Reference proteome</keyword>
<keyword evidence="2" id="KW-0808">Transferase</keyword>
<name>B8BUW8_THAPS</name>
<feature type="non-terminal residue" evidence="7">
    <location>
        <position position="1"/>
    </location>
</feature>
<dbReference type="RefSeq" id="XP_002287389.1">
    <property type="nucleotide sequence ID" value="XM_002287353.1"/>
</dbReference>
<dbReference type="Pfam" id="PF00069">
    <property type="entry name" value="Pkinase"/>
    <property type="match status" value="1"/>
</dbReference>
<evidence type="ECO:0000313" key="7">
    <source>
        <dbReference type="EMBL" id="EED94832.1"/>
    </source>
</evidence>
<dbReference type="HOGENOM" id="CLU_000288_63_0_1"/>
<dbReference type="GO" id="GO:0005524">
    <property type="term" value="F:ATP binding"/>
    <property type="evidence" value="ECO:0007669"/>
    <property type="project" value="UniProtKB-KW"/>
</dbReference>
<reference evidence="7 8" key="2">
    <citation type="journal article" date="2008" name="Nature">
        <title>The Phaeodactylum genome reveals the evolutionary history of diatom genomes.</title>
        <authorList>
            <person name="Bowler C."/>
            <person name="Allen A.E."/>
            <person name="Badger J.H."/>
            <person name="Grimwood J."/>
            <person name="Jabbari K."/>
            <person name="Kuo A."/>
            <person name="Maheswari U."/>
            <person name="Martens C."/>
            <person name="Maumus F."/>
            <person name="Otillar R.P."/>
            <person name="Rayko E."/>
            <person name="Salamov A."/>
            <person name="Vandepoele K."/>
            <person name="Beszteri B."/>
            <person name="Gruber A."/>
            <person name="Heijde M."/>
            <person name="Katinka M."/>
            <person name="Mock T."/>
            <person name="Valentin K."/>
            <person name="Verret F."/>
            <person name="Berges J.A."/>
            <person name="Brownlee C."/>
            <person name="Cadoret J.P."/>
            <person name="Chiovitti A."/>
            <person name="Choi C.J."/>
            <person name="Coesel S."/>
            <person name="De Martino A."/>
            <person name="Detter J.C."/>
            <person name="Durkin C."/>
            <person name="Falciatore A."/>
            <person name="Fournet J."/>
            <person name="Haruta M."/>
            <person name="Huysman M.J."/>
            <person name="Jenkins B.D."/>
            <person name="Jiroutova K."/>
            <person name="Jorgensen R.E."/>
            <person name="Joubert Y."/>
            <person name="Kaplan A."/>
            <person name="Kroger N."/>
            <person name="Kroth P.G."/>
            <person name="La Roche J."/>
            <person name="Lindquist E."/>
            <person name="Lommer M."/>
            <person name="Martin-Jezequel V."/>
            <person name="Lopez P.J."/>
            <person name="Lucas S."/>
            <person name="Mangogna M."/>
            <person name="McGinnis K."/>
            <person name="Medlin L.K."/>
            <person name="Montsant A."/>
            <person name="Oudot-Le Secq M.P."/>
            <person name="Napoli C."/>
            <person name="Obornik M."/>
            <person name="Parker M.S."/>
            <person name="Petit J.L."/>
            <person name="Porcel B.M."/>
            <person name="Poulsen N."/>
            <person name="Robison M."/>
            <person name="Rychlewski L."/>
            <person name="Rynearson T.A."/>
            <person name="Schmutz J."/>
            <person name="Shapiro H."/>
            <person name="Siaut M."/>
            <person name="Stanley M."/>
            <person name="Sussman M.R."/>
            <person name="Taylor A.R."/>
            <person name="Vardi A."/>
            <person name="von Dassow P."/>
            <person name="Vyverman W."/>
            <person name="Willis A."/>
            <person name="Wyrwicz L.S."/>
            <person name="Rokhsar D.S."/>
            <person name="Weissenbach J."/>
            <person name="Armbrust E.V."/>
            <person name="Green B.R."/>
            <person name="Van de Peer Y."/>
            <person name="Grigoriev I.V."/>
        </authorList>
    </citation>
    <scope>NUCLEOTIDE SEQUENCE [LARGE SCALE GENOMIC DNA]</scope>
    <source>
        <strain evidence="7 8">CCMP1335</strain>
    </source>
</reference>